<dbReference type="PATRIC" id="fig|467210.3.peg.2481"/>
<dbReference type="OrthoDB" id="1768593at2"/>
<protein>
    <recommendedName>
        <fullName evidence="3">ATP synthase, subunit E</fullName>
    </recommendedName>
</protein>
<name>A0A133ZE34_9FIRM</name>
<proteinExistence type="predicted"/>
<dbReference type="AlphaFoldDB" id="A0A133ZE34"/>
<organism evidence="1 2">
    <name type="scientific">Lachnoanaerobaculum saburreum</name>
    <dbReference type="NCBI Taxonomy" id="467210"/>
    <lineage>
        <taxon>Bacteria</taxon>
        <taxon>Bacillati</taxon>
        <taxon>Bacillota</taxon>
        <taxon>Clostridia</taxon>
        <taxon>Lachnospirales</taxon>
        <taxon>Lachnospiraceae</taxon>
        <taxon>Lachnoanaerobaculum</taxon>
    </lineage>
</organism>
<dbReference type="RefSeq" id="WP_060932067.1">
    <property type="nucleotide sequence ID" value="NZ_KQ959847.1"/>
</dbReference>
<accession>A0A133ZE34</accession>
<evidence type="ECO:0000313" key="2">
    <source>
        <dbReference type="Proteomes" id="UP000070394"/>
    </source>
</evidence>
<evidence type="ECO:0008006" key="3">
    <source>
        <dbReference type="Google" id="ProtNLM"/>
    </source>
</evidence>
<reference evidence="2" key="1">
    <citation type="submission" date="2016-01" db="EMBL/GenBank/DDBJ databases">
        <authorList>
            <person name="Mitreva M."/>
            <person name="Pepin K.H."/>
            <person name="Mihindukulasuriya K.A."/>
            <person name="Fulton R."/>
            <person name="Fronick C."/>
            <person name="O'Laughlin M."/>
            <person name="Miner T."/>
            <person name="Herter B."/>
            <person name="Rosa B.A."/>
            <person name="Cordes M."/>
            <person name="Tomlinson C."/>
            <person name="Wollam A."/>
            <person name="Palsikar V.B."/>
            <person name="Mardis E.R."/>
            <person name="Wilson R.K."/>
        </authorList>
    </citation>
    <scope>NUCLEOTIDE SEQUENCE [LARGE SCALE GENOMIC DNA]</scope>
    <source>
        <strain evidence="2">DNF00896</strain>
    </source>
</reference>
<dbReference type="Gene3D" id="3.30.2320.30">
    <property type="entry name" value="ATP synthase, E subunit, C-terminal"/>
    <property type="match status" value="1"/>
</dbReference>
<dbReference type="Proteomes" id="UP000070394">
    <property type="component" value="Unassembled WGS sequence"/>
</dbReference>
<gene>
    <name evidence="1" type="ORF">HMPREF1866_02506</name>
</gene>
<comment type="caution">
    <text evidence="1">The sequence shown here is derived from an EMBL/GenBank/DDBJ whole genome shotgun (WGS) entry which is preliminary data.</text>
</comment>
<evidence type="ECO:0000313" key="1">
    <source>
        <dbReference type="EMBL" id="KXB53709.1"/>
    </source>
</evidence>
<dbReference type="InterPro" id="IPR038495">
    <property type="entry name" value="ATPase_E_C"/>
</dbReference>
<keyword evidence="2" id="KW-1185">Reference proteome</keyword>
<sequence length="193" mass="21770">MTIEEKLQHFKEACVADAMAAAEKILSDYRSALDKDFADYQSSEIKLADMEVKTETTRIDKETNKELALEQIKLKMEISKKAAELKEKIFSQLEAKLATYQSSPAYEALLDSQIDKALKFAGNDEVKIYIDPNDEALAHKLSVKHGIDIIISKYPFHGGLRAVIPAKNILIDNSFEKKIAEAKDKFDVEMEVL</sequence>
<dbReference type="SUPFAM" id="SSF160527">
    <property type="entry name" value="V-type ATPase subunit E-like"/>
    <property type="match status" value="1"/>
</dbReference>
<dbReference type="STRING" id="467210.HMPREF1866_02506"/>
<dbReference type="EMBL" id="LSDA01000139">
    <property type="protein sequence ID" value="KXB53709.1"/>
    <property type="molecule type" value="Genomic_DNA"/>
</dbReference>